<dbReference type="PATRIC" id="fig|1116213.3.peg.149"/>
<comment type="similarity">
    <text evidence="1">Belongs to the class-I aminoacyl-tRNA synthetase family.</text>
</comment>
<sequence>MFPYPSGVGLHVGHVKGYLATDIIARYKKMKGFSVLHPIGWDAFGLPAEQFANENKSDPNTFTQKNISNFRAELKSLFFSYDFSKEIDSTDPKYYAITQWIFIQLYLRGLAAIESQKVNWVAELHTVLANEEIYLGEDGKYYSERGNFPVEHKKLNQWVLKITRYAKALSEDLKLLDWPERIKTIQNEWIGLQKVYKFTLKLKGREFYHFESDLDQLRSISGFYIYQTSEIYKLLNLSNTPKDGEVLFYYNDAQTIVKIPIQFKVGEPPSDQELFPIYKKFMSKKQLPYYIDWKMLPRETSFKLQDWIFSRQRYWGEPFPIYYDSDGHIFTEEELPLKLPPYKVIERKEGYSAPLEHYEEWMIKSPGFKRDPNTMPNWAASSWYFLAYLLKKEGGGYLPLWSREARTLIERWMPVDLYIGGQEHATMHLIYARFWYKVICEILNLKTLPEPFKYLVNQGMILGEDGKKMSKSKKNYVSVSGLLEKYGADEIRLSVAFLGPLELTQFWDNRQLHSFQTWLEKIYSYFVSIKSVISNHGLDENTLAAFLLKIESNITSFKFNMLVSELMIYFKYLKNKELKNLTEAKSFIQVLSYLAPSVAEEIWIEILHQRESVYLSTWPTIAASDTKKVSNYSIQLNNKYRLSIKLPRKLKTPEQIFAHFSQTPEYQNLILNKTLEKYIVIPHRVINLITK</sequence>
<dbReference type="EMBL" id="HE613254">
    <property type="protein sequence ID" value="CCE66656.1"/>
    <property type="molecule type" value="Genomic_DNA"/>
</dbReference>
<evidence type="ECO:0000256" key="1">
    <source>
        <dbReference type="ARBA" id="ARBA00005594"/>
    </source>
</evidence>
<evidence type="ECO:0000256" key="5">
    <source>
        <dbReference type="ARBA" id="ARBA00022840"/>
    </source>
</evidence>
<evidence type="ECO:0000256" key="6">
    <source>
        <dbReference type="ARBA" id="ARBA00022917"/>
    </source>
</evidence>
<dbReference type="InterPro" id="IPR014729">
    <property type="entry name" value="Rossmann-like_a/b/a_fold"/>
</dbReference>
<dbReference type="InterPro" id="IPR013155">
    <property type="entry name" value="M/V/L/I-tRNA-synth_anticd-bd"/>
</dbReference>
<dbReference type="FunFam" id="3.40.50.620:FF:000060">
    <property type="entry name" value="Leucine--tRNA ligase"/>
    <property type="match status" value="1"/>
</dbReference>
<dbReference type="HOGENOM" id="CLU_004427_0_0_14"/>
<feature type="domain" description="Aminoacyl-tRNA synthetase class Ia" evidence="9">
    <location>
        <begin position="3"/>
        <end position="183"/>
    </location>
</feature>
<comment type="catalytic activity">
    <reaction evidence="8">
        <text>tRNA(Leu) + L-leucine + ATP = L-leucyl-tRNA(Leu) + AMP + diphosphate</text>
        <dbReference type="Rhea" id="RHEA:11688"/>
        <dbReference type="Rhea" id="RHEA-COMP:9613"/>
        <dbReference type="Rhea" id="RHEA-COMP:9622"/>
        <dbReference type="ChEBI" id="CHEBI:30616"/>
        <dbReference type="ChEBI" id="CHEBI:33019"/>
        <dbReference type="ChEBI" id="CHEBI:57427"/>
        <dbReference type="ChEBI" id="CHEBI:78442"/>
        <dbReference type="ChEBI" id="CHEBI:78494"/>
        <dbReference type="ChEBI" id="CHEBI:456215"/>
        <dbReference type="EC" id="6.1.1.4"/>
    </reaction>
</comment>
<dbReference type="GO" id="GO:0004823">
    <property type="term" value="F:leucine-tRNA ligase activity"/>
    <property type="evidence" value="ECO:0007669"/>
    <property type="project" value="UniProtKB-EC"/>
</dbReference>
<reference evidence="11" key="1">
    <citation type="submission" date="2011-11" db="EMBL/GenBank/DDBJ databases">
        <title>Complete genome sequence of Candidatus Mycoplasma haemominutum.</title>
        <authorList>
            <person name="Barker E.N."/>
            <person name="Darby A.C."/>
            <person name="Helps C.R."/>
            <person name="Peters I.R."/>
            <person name="Hughes M.A."/>
            <person name="Radford A.D."/>
            <person name="Novacco M."/>
            <person name="Boretti F."/>
            <person name="Hofmann-Lehmann R."/>
            <person name="Tasker S."/>
        </authorList>
    </citation>
    <scope>NUCLEOTIDE SEQUENCE</scope>
    <source>
        <strain evidence="11">Birmingham 1</strain>
    </source>
</reference>
<proteinExistence type="inferred from homology"/>
<dbReference type="GO" id="GO:0005829">
    <property type="term" value="C:cytosol"/>
    <property type="evidence" value="ECO:0007669"/>
    <property type="project" value="TreeGrafter"/>
</dbReference>
<keyword evidence="7 11" id="KW-0030">Aminoacyl-tRNA synthetase</keyword>
<dbReference type="RefSeq" id="WP_015511521.1">
    <property type="nucleotide sequence ID" value="NC_021007.1"/>
</dbReference>
<evidence type="ECO:0000259" key="9">
    <source>
        <dbReference type="Pfam" id="PF00133"/>
    </source>
</evidence>
<dbReference type="InterPro" id="IPR002300">
    <property type="entry name" value="aa-tRNA-synth_Ia"/>
</dbReference>
<dbReference type="Gene3D" id="3.10.20.590">
    <property type="match status" value="1"/>
</dbReference>
<dbReference type="PANTHER" id="PTHR43740:SF2">
    <property type="entry name" value="LEUCINE--TRNA LIGASE, MITOCHONDRIAL"/>
    <property type="match status" value="1"/>
</dbReference>
<evidence type="ECO:0000313" key="11">
    <source>
        <dbReference type="EMBL" id="CCE66656.1"/>
    </source>
</evidence>
<dbReference type="Pfam" id="PF00133">
    <property type="entry name" value="tRNA-synt_1"/>
    <property type="match status" value="2"/>
</dbReference>
<gene>
    <name evidence="11" type="primary">leuS</name>
    <name evidence="11" type="ORF">MHM_01380</name>
</gene>
<evidence type="ECO:0000256" key="3">
    <source>
        <dbReference type="ARBA" id="ARBA00022598"/>
    </source>
</evidence>
<dbReference type="PRINTS" id="PR00985">
    <property type="entry name" value="TRNASYNTHLEU"/>
</dbReference>
<dbReference type="KEGG" id="mhb:MHM_01380"/>
<name>G8C2V8_9MOLU</name>
<evidence type="ECO:0000256" key="8">
    <source>
        <dbReference type="ARBA" id="ARBA00047469"/>
    </source>
</evidence>
<evidence type="ECO:0000256" key="2">
    <source>
        <dbReference type="ARBA" id="ARBA00013164"/>
    </source>
</evidence>
<dbReference type="AlphaFoldDB" id="G8C2V8"/>
<feature type="domain" description="Aminoacyl-tRNA synthetase class Ia" evidence="9">
    <location>
        <begin position="304"/>
        <end position="496"/>
    </location>
</feature>
<feature type="domain" description="Methionyl/Valyl/Leucyl/Isoleucyl-tRNA synthetase anticodon-binding" evidence="10">
    <location>
        <begin position="544"/>
        <end position="653"/>
    </location>
</feature>
<dbReference type="Pfam" id="PF08264">
    <property type="entry name" value="Anticodon_1"/>
    <property type="match status" value="1"/>
</dbReference>
<evidence type="ECO:0000256" key="7">
    <source>
        <dbReference type="ARBA" id="ARBA00023146"/>
    </source>
</evidence>
<evidence type="ECO:0000259" key="10">
    <source>
        <dbReference type="Pfam" id="PF08264"/>
    </source>
</evidence>
<keyword evidence="6" id="KW-0648">Protein biosynthesis</keyword>
<accession>G8C2V8</accession>
<dbReference type="GO" id="GO:0006429">
    <property type="term" value="P:leucyl-tRNA aminoacylation"/>
    <property type="evidence" value="ECO:0007669"/>
    <property type="project" value="InterPro"/>
</dbReference>
<evidence type="ECO:0000256" key="4">
    <source>
        <dbReference type="ARBA" id="ARBA00022741"/>
    </source>
</evidence>
<dbReference type="Gene3D" id="3.40.50.620">
    <property type="entry name" value="HUPs"/>
    <property type="match status" value="2"/>
</dbReference>
<keyword evidence="4" id="KW-0547">Nucleotide-binding</keyword>
<dbReference type="PANTHER" id="PTHR43740">
    <property type="entry name" value="LEUCYL-TRNA SYNTHETASE"/>
    <property type="match status" value="1"/>
</dbReference>
<dbReference type="SUPFAM" id="SSF47323">
    <property type="entry name" value="Anticodon-binding domain of a subclass of class I aminoacyl-tRNA synthetases"/>
    <property type="match status" value="1"/>
</dbReference>
<dbReference type="CDD" id="cd00812">
    <property type="entry name" value="LeuRS_core"/>
    <property type="match status" value="1"/>
</dbReference>
<keyword evidence="5" id="KW-0067">ATP-binding</keyword>
<keyword evidence="3 11" id="KW-0436">Ligase</keyword>
<dbReference type="InterPro" id="IPR009080">
    <property type="entry name" value="tRNAsynth_Ia_anticodon-bd"/>
</dbReference>
<dbReference type="InterPro" id="IPR002302">
    <property type="entry name" value="Leu-tRNA-ligase"/>
</dbReference>
<protein>
    <recommendedName>
        <fullName evidence="2">leucine--tRNA ligase</fullName>
        <ecNumber evidence="2">6.1.1.4</ecNumber>
    </recommendedName>
</protein>
<dbReference type="GO" id="GO:0005524">
    <property type="term" value="F:ATP binding"/>
    <property type="evidence" value="ECO:0007669"/>
    <property type="project" value="UniProtKB-KW"/>
</dbReference>
<dbReference type="EC" id="6.1.1.4" evidence="2"/>
<dbReference type="SUPFAM" id="SSF52374">
    <property type="entry name" value="Nucleotidylyl transferase"/>
    <property type="match status" value="1"/>
</dbReference>
<reference evidence="11" key="2">
    <citation type="submission" date="2011-11" db="EMBL/GenBank/DDBJ databases">
        <authorList>
            <person name="Barker E."/>
        </authorList>
    </citation>
    <scope>NUCLEOTIDE SEQUENCE</scope>
    <source>
        <strain evidence="11">Birmingham 1</strain>
    </source>
</reference>
<organism evidence="11">
    <name type="scientific">Candidatus Mycoplasma haematominutum 'Birmingham 1'</name>
    <dbReference type="NCBI Taxonomy" id="1116213"/>
    <lineage>
        <taxon>Bacteria</taxon>
        <taxon>Bacillati</taxon>
        <taxon>Mycoplasmatota</taxon>
        <taxon>Mollicutes</taxon>
        <taxon>Mycoplasmataceae</taxon>
        <taxon>Mycoplasma</taxon>
    </lineage>
</organism>
<dbReference type="Gene3D" id="1.10.730.10">
    <property type="entry name" value="Isoleucyl-tRNA Synthetase, Domain 1"/>
    <property type="match status" value="1"/>
</dbReference>